<dbReference type="GeneID" id="19300744"/>
<dbReference type="AlphaFoldDB" id="S7Q6U3"/>
<accession>S7Q6U3</accession>
<sequence>MANVADVRLACLLSNVAQEDIFSLPTDEIVRRALQRLAEHTQLIVWGSLLDRRMRLPRIQKAELHIDKLEALSAMLTQMTLPVATLPNSVVSTEGDFLRRGRLHRVTRATDCFGMQCLHLMPAPLPGYTEDDLEPAPLDGTSLTMYVPRPSAVYAGILRMMLKYPRWCAEQYKLQADLELLVYYNMLGPEKMSAGYELEEREMDRRGMEAAEPVRGWGREGQWREGEEWMEDALVGIVTGEKDITSLPHLGTMAHGKIA</sequence>
<proteinExistence type="predicted"/>
<keyword evidence="2" id="KW-1185">Reference proteome</keyword>
<evidence type="ECO:0000313" key="2">
    <source>
        <dbReference type="Proteomes" id="UP000030669"/>
    </source>
</evidence>
<name>S7Q6U3_GLOTA</name>
<dbReference type="Proteomes" id="UP000030669">
    <property type="component" value="Unassembled WGS sequence"/>
</dbReference>
<dbReference type="HOGENOM" id="CLU_075379_0_0_1"/>
<dbReference type="EMBL" id="KB469302">
    <property type="protein sequence ID" value="EPQ55148.1"/>
    <property type="molecule type" value="Genomic_DNA"/>
</dbReference>
<dbReference type="OMA" id="TLVEWET"/>
<dbReference type="RefSeq" id="XP_007866310.1">
    <property type="nucleotide sequence ID" value="XM_007868119.1"/>
</dbReference>
<dbReference type="KEGG" id="gtr:GLOTRDRAFT_121418"/>
<dbReference type="OrthoDB" id="4202165at2759"/>
<evidence type="ECO:0000313" key="1">
    <source>
        <dbReference type="EMBL" id="EPQ55148.1"/>
    </source>
</evidence>
<gene>
    <name evidence="1" type="ORF">GLOTRDRAFT_121418</name>
</gene>
<protein>
    <submittedName>
        <fullName evidence="1">Uncharacterized protein</fullName>
    </submittedName>
</protein>
<reference evidence="1 2" key="1">
    <citation type="journal article" date="2012" name="Science">
        <title>The Paleozoic origin of enzymatic lignin decomposition reconstructed from 31 fungal genomes.</title>
        <authorList>
            <person name="Floudas D."/>
            <person name="Binder M."/>
            <person name="Riley R."/>
            <person name="Barry K."/>
            <person name="Blanchette R.A."/>
            <person name="Henrissat B."/>
            <person name="Martinez A.T."/>
            <person name="Otillar R."/>
            <person name="Spatafora J.W."/>
            <person name="Yadav J.S."/>
            <person name="Aerts A."/>
            <person name="Benoit I."/>
            <person name="Boyd A."/>
            <person name="Carlson A."/>
            <person name="Copeland A."/>
            <person name="Coutinho P.M."/>
            <person name="de Vries R.P."/>
            <person name="Ferreira P."/>
            <person name="Findley K."/>
            <person name="Foster B."/>
            <person name="Gaskell J."/>
            <person name="Glotzer D."/>
            <person name="Gorecki P."/>
            <person name="Heitman J."/>
            <person name="Hesse C."/>
            <person name="Hori C."/>
            <person name="Igarashi K."/>
            <person name="Jurgens J.A."/>
            <person name="Kallen N."/>
            <person name="Kersten P."/>
            <person name="Kohler A."/>
            <person name="Kuees U."/>
            <person name="Kumar T.K.A."/>
            <person name="Kuo A."/>
            <person name="LaButti K."/>
            <person name="Larrondo L.F."/>
            <person name="Lindquist E."/>
            <person name="Ling A."/>
            <person name="Lombard V."/>
            <person name="Lucas S."/>
            <person name="Lundell T."/>
            <person name="Martin R."/>
            <person name="McLaughlin D.J."/>
            <person name="Morgenstern I."/>
            <person name="Morin E."/>
            <person name="Murat C."/>
            <person name="Nagy L.G."/>
            <person name="Nolan M."/>
            <person name="Ohm R.A."/>
            <person name="Patyshakuliyeva A."/>
            <person name="Rokas A."/>
            <person name="Ruiz-Duenas F.J."/>
            <person name="Sabat G."/>
            <person name="Salamov A."/>
            <person name="Samejima M."/>
            <person name="Schmutz J."/>
            <person name="Slot J.C."/>
            <person name="St John F."/>
            <person name="Stenlid J."/>
            <person name="Sun H."/>
            <person name="Sun S."/>
            <person name="Syed K."/>
            <person name="Tsang A."/>
            <person name="Wiebenga A."/>
            <person name="Young D."/>
            <person name="Pisabarro A."/>
            <person name="Eastwood D.C."/>
            <person name="Martin F."/>
            <person name="Cullen D."/>
            <person name="Grigoriev I.V."/>
            <person name="Hibbett D.S."/>
        </authorList>
    </citation>
    <scope>NUCLEOTIDE SEQUENCE [LARGE SCALE GENOMIC DNA]</scope>
    <source>
        <strain evidence="1 2">ATCC 11539</strain>
    </source>
</reference>
<dbReference type="eggNOG" id="ENOG502RSEC">
    <property type="taxonomic scope" value="Eukaryota"/>
</dbReference>
<organism evidence="1 2">
    <name type="scientific">Gloeophyllum trabeum (strain ATCC 11539 / FP-39264 / Madison 617)</name>
    <name type="common">Brown rot fungus</name>
    <dbReference type="NCBI Taxonomy" id="670483"/>
    <lineage>
        <taxon>Eukaryota</taxon>
        <taxon>Fungi</taxon>
        <taxon>Dikarya</taxon>
        <taxon>Basidiomycota</taxon>
        <taxon>Agaricomycotina</taxon>
        <taxon>Agaricomycetes</taxon>
        <taxon>Gloeophyllales</taxon>
        <taxon>Gloeophyllaceae</taxon>
        <taxon>Gloeophyllum</taxon>
    </lineage>
</organism>